<protein>
    <submittedName>
        <fullName evidence="1">Uncharacterized protein</fullName>
    </submittedName>
</protein>
<reference evidence="1" key="1">
    <citation type="submission" date="2020-04" db="EMBL/GenBank/DDBJ databases">
        <authorList>
            <person name="Broberg M."/>
        </authorList>
    </citation>
    <scope>NUCLEOTIDE SEQUENCE</scope>
</reference>
<keyword evidence="2" id="KW-1185">Reference proteome</keyword>
<evidence type="ECO:0000313" key="1">
    <source>
        <dbReference type="EMBL" id="CAG9952176.1"/>
    </source>
</evidence>
<organism evidence="1 2">
    <name type="scientific">Clonostachys rosea f. rosea IK726</name>
    <dbReference type="NCBI Taxonomy" id="1349383"/>
    <lineage>
        <taxon>Eukaryota</taxon>
        <taxon>Fungi</taxon>
        <taxon>Dikarya</taxon>
        <taxon>Ascomycota</taxon>
        <taxon>Pezizomycotina</taxon>
        <taxon>Sordariomycetes</taxon>
        <taxon>Hypocreomycetidae</taxon>
        <taxon>Hypocreales</taxon>
        <taxon>Bionectriaceae</taxon>
        <taxon>Clonostachys</taxon>
    </lineage>
</organism>
<proteinExistence type="predicted"/>
<gene>
    <name evidence="1" type="ORF">CRV2_00016149</name>
</gene>
<dbReference type="EMBL" id="CADEHS020000480">
    <property type="protein sequence ID" value="CAG9952176.1"/>
    <property type="molecule type" value="Genomic_DNA"/>
</dbReference>
<evidence type="ECO:0000313" key="2">
    <source>
        <dbReference type="Proteomes" id="UP000836387"/>
    </source>
</evidence>
<accession>A0ACA9UFW7</accession>
<name>A0ACA9UFW7_BIOOC</name>
<sequence>MPGTSTRYNFLIIFFVALGSFTYGFNSAISGSVLGLSSFLNYFDLSTTGPGATKSNRIIGANNGLFAGGGIIGCFLVPTLLDKCGRRLAIQITTVVCIVSAVLQVASVHVAMLLIGRFINGIGIGMIDVAVPIYQSEISPARVRGRMVGSHGFLVVCGYHCCIGRGVTKRDHLIEQQAMAGWVGYGCFFITNPALQWRLCLAIQILAPLLLLIGSPWMPESPRWLCTKSRVSEARAVLQKLHPNGAADTDENSFAESELRQIRVQLEIENQSTTSHGWKEAFTKPSYRKRLFYGFFVQCVAQSTGVLVVNNYQILLYDGLGLRGSISLLLYACYNSLAAFMNWNSHHGRRTHRLFPSLCGFTAMVAEFVGTTNKIGNGFGVFFLYLFVFFYGGTMDASSYVYCAEIFPTSIRAQGVGFSVAGLFAMTLIYTQAAPTAFEQVGWKFYLVFIIIPWIGAFIFQKFLPETAGLSLEEIAVLFGDEGVHHDEPNLDVKVPSSPADKQSTDSNSNKQRSAVFEHDEVA</sequence>
<reference evidence="1" key="2">
    <citation type="submission" date="2021-10" db="EMBL/GenBank/DDBJ databases">
        <authorList>
            <person name="Piombo E."/>
        </authorList>
    </citation>
    <scope>NUCLEOTIDE SEQUENCE</scope>
</reference>
<dbReference type="Proteomes" id="UP000836387">
    <property type="component" value="Unassembled WGS sequence"/>
</dbReference>
<comment type="caution">
    <text evidence="1">The sequence shown here is derived from an EMBL/GenBank/DDBJ whole genome shotgun (WGS) entry which is preliminary data.</text>
</comment>